<gene>
    <name evidence="1" type="ORF">B1A74_02665</name>
</gene>
<keyword evidence="2" id="KW-1185">Reference proteome</keyword>
<organism evidence="1 2">
    <name type="scientific">Thioalkalivibrio halophilus</name>
    <dbReference type="NCBI Taxonomy" id="252474"/>
    <lineage>
        <taxon>Bacteria</taxon>
        <taxon>Pseudomonadati</taxon>
        <taxon>Pseudomonadota</taxon>
        <taxon>Gammaproteobacteria</taxon>
        <taxon>Chromatiales</taxon>
        <taxon>Ectothiorhodospiraceae</taxon>
        <taxon>Thioalkalivibrio</taxon>
    </lineage>
</organism>
<evidence type="ECO:0000313" key="2">
    <source>
        <dbReference type="Proteomes" id="UP000189177"/>
    </source>
</evidence>
<dbReference type="EMBL" id="MUZR01000007">
    <property type="protein sequence ID" value="OOC11047.1"/>
    <property type="molecule type" value="Genomic_DNA"/>
</dbReference>
<sequence>MSVTHDPQLLQRVQALFEDPRIRGCNWQPRLFWHPTESGGAFGAPRVDPRELEVFLATVAGEASRYLETLEAEQPGRGRFLAANARRHELPLFTRV</sequence>
<accession>A0A1V3A106</accession>
<dbReference type="OrthoDB" id="8562743at2"/>
<dbReference type="Proteomes" id="UP000189177">
    <property type="component" value="Unassembled WGS sequence"/>
</dbReference>
<proteinExistence type="predicted"/>
<name>A0A1V3A106_9GAMM</name>
<reference evidence="1 2" key="1">
    <citation type="submission" date="2017-02" db="EMBL/GenBank/DDBJ databases">
        <title>Genomic diversity within the haloalkaliphilic genus Thioalkalivibrio.</title>
        <authorList>
            <person name="Ahn A.-C."/>
            <person name="Meier-Kolthoff J."/>
            <person name="Overmars L."/>
            <person name="Richter M."/>
            <person name="Woyke T."/>
            <person name="Sorokin D.Y."/>
            <person name="Muyzer G."/>
        </authorList>
    </citation>
    <scope>NUCLEOTIDE SEQUENCE [LARGE SCALE GENOMIC DNA]</scope>
    <source>
        <strain evidence="1 2">HL17</strain>
    </source>
</reference>
<evidence type="ECO:0000313" key="1">
    <source>
        <dbReference type="EMBL" id="OOC11047.1"/>
    </source>
</evidence>
<protein>
    <submittedName>
        <fullName evidence="1">Uncharacterized protein</fullName>
    </submittedName>
</protein>
<dbReference type="STRING" id="252474.B1A74_02665"/>
<comment type="caution">
    <text evidence="1">The sequence shown here is derived from an EMBL/GenBank/DDBJ whole genome shotgun (WGS) entry which is preliminary data.</text>
</comment>
<dbReference type="RefSeq" id="WP_077243685.1">
    <property type="nucleotide sequence ID" value="NZ_MUZR01000007.1"/>
</dbReference>
<dbReference type="AlphaFoldDB" id="A0A1V3A106"/>